<protein>
    <submittedName>
        <fullName evidence="2">Uncharacterized protein</fullName>
    </submittedName>
</protein>
<feature type="region of interest" description="Disordered" evidence="1">
    <location>
        <begin position="56"/>
        <end position="85"/>
    </location>
</feature>
<feature type="compositionally biased region" description="Low complexity" evidence="1">
    <location>
        <begin position="56"/>
        <end position="74"/>
    </location>
</feature>
<evidence type="ECO:0000313" key="2">
    <source>
        <dbReference type="EMBL" id="NYG03441.1"/>
    </source>
</evidence>
<sequence length="85" mass="8543">MPYTATADASPTGSPRSLRCRRPAGSGHRAVAGELAALAFDVPSGRVAPAAAAQRPAVAVPQQSGPRAVVAARPVPVPRPRPAAE</sequence>
<proteinExistence type="predicted"/>
<dbReference type="AlphaFoldDB" id="A0A852W7U2"/>
<feature type="compositionally biased region" description="Pro residues" evidence="1">
    <location>
        <begin position="75"/>
        <end position="85"/>
    </location>
</feature>
<evidence type="ECO:0000313" key="5">
    <source>
        <dbReference type="Proteomes" id="UP000549695"/>
    </source>
</evidence>
<accession>A0A852W7U2</accession>
<organism evidence="2 5">
    <name type="scientific">Pseudonocardia alni</name>
    <name type="common">Amycolata alni</name>
    <dbReference type="NCBI Taxonomy" id="33907"/>
    <lineage>
        <taxon>Bacteria</taxon>
        <taxon>Bacillati</taxon>
        <taxon>Actinomycetota</taxon>
        <taxon>Actinomycetes</taxon>
        <taxon>Pseudonocardiales</taxon>
        <taxon>Pseudonocardiaceae</taxon>
        <taxon>Pseudonocardia</taxon>
    </lineage>
</organism>
<evidence type="ECO:0000313" key="3">
    <source>
        <dbReference type="EMBL" id="PKB31041.1"/>
    </source>
</evidence>
<evidence type="ECO:0000256" key="1">
    <source>
        <dbReference type="SAM" id="MobiDB-lite"/>
    </source>
</evidence>
<dbReference type="GeneID" id="98053431"/>
<keyword evidence="5" id="KW-1185">Reference proteome</keyword>
<accession>A0AA44ZPK7</accession>
<dbReference type="EMBL" id="JACCCZ010000001">
    <property type="protein sequence ID" value="NYG03441.1"/>
    <property type="molecule type" value="Genomic_DNA"/>
</dbReference>
<reference evidence="2 5" key="1">
    <citation type="submission" date="2020-07" db="EMBL/GenBank/DDBJ databases">
        <title>Sequencing the genomes of 1000 actinobacteria strains.</title>
        <authorList>
            <person name="Klenk H.-P."/>
        </authorList>
    </citation>
    <scope>NUCLEOTIDE SEQUENCE [LARGE SCALE GENOMIC DNA]</scope>
    <source>
        <strain evidence="3 4">DSM 44104</strain>
        <strain evidence="2 5">DSM 44749</strain>
    </source>
</reference>
<dbReference type="Proteomes" id="UP000232453">
    <property type="component" value="Unassembled WGS sequence"/>
</dbReference>
<comment type="caution">
    <text evidence="2">The sequence shown here is derived from an EMBL/GenBank/DDBJ whole genome shotgun (WGS) entry which is preliminary data.</text>
</comment>
<dbReference type="EMBL" id="PHUJ01000003">
    <property type="protein sequence ID" value="PKB31041.1"/>
    <property type="molecule type" value="Genomic_DNA"/>
</dbReference>
<evidence type="ECO:0000313" key="4">
    <source>
        <dbReference type="Proteomes" id="UP000232453"/>
    </source>
</evidence>
<dbReference type="RefSeq" id="WP_073576552.1">
    <property type="nucleotide sequence ID" value="NZ_BAAAJZ010000003.1"/>
</dbReference>
<feature type="region of interest" description="Disordered" evidence="1">
    <location>
        <begin position="1"/>
        <end position="25"/>
    </location>
</feature>
<name>A0A852W7U2_PSEA5</name>
<dbReference type="Proteomes" id="UP000549695">
    <property type="component" value="Unassembled WGS sequence"/>
</dbReference>
<gene>
    <name evidence="3" type="ORF">ATL51_2722</name>
    <name evidence="2" type="ORF">HDA37_003726</name>
</gene>